<keyword evidence="3" id="KW-1185">Reference proteome</keyword>
<feature type="domain" description="Aminoglycoside phosphotransferase" evidence="1">
    <location>
        <begin position="48"/>
        <end position="287"/>
    </location>
</feature>
<dbReference type="InterPro" id="IPR041726">
    <property type="entry name" value="ACAD10_11_N"/>
</dbReference>
<dbReference type="EMBL" id="MASW01000002">
    <property type="protein sequence ID" value="PXY27866.1"/>
    <property type="molecule type" value="Genomic_DNA"/>
</dbReference>
<dbReference type="InterPro" id="IPR011009">
    <property type="entry name" value="Kinase-like_dom_sf"/>
</dbReference>
<dbReference type="PANTHER" id="PTHR21310:SF40">
    <property type="entry name" value="AMINOGLYCOSIDE PHOSPHOTRANSFERASE DOMAIN-CONTAINING PROTEIN-RELATED"/>
    <property type="match status" value="1"/>
</dbReference>
<dbReference type="Gene3D" id="3.30.200.20">
    <property type="entry name" value="Phosphorylase Kinase, domain 1"/>
    <property type="match status" value="1"/>
</dbReference>
<organism evidence="2 3">
    <name type="scientific">Prauserella muralis</name>
    <dbReference type="NCBI Taxonomy" id="588067"/>
    <lineage>
        <taxon>Bacteria</taxon>
        <taxon>Bacillati</taxon>
        <taxon>Actinomycetota</taxon>
        <taxon>Actinomycetes</taxon>
        <taxon>Pseudonocardiales</taxon>
        <taxon>Pseudonocardiaceae</taxon>
        <taxon>Prauserella</taxon>
    </lineage>
</organism>
<dbReference type="Pfam" id="PF01636">
    <property type="entry name" value="APH"/>
    <property type="match status" value="1"/>
</dbReference>
<reference evidence="2 3" key="1">
    <citation type="submission" date="2016-07" db="EMBL/GenBank/DDBJ databases">
        <title>Draft genome sequence of Prauserella muralis DSM 45305, isolated from a mould-covered wall in an indoor environment.</title>
        <authorList>
            <person name="Ruckert C."/>
            <person name="Albersmeier A."/>
            <person name="Jiang C.-L."/>
            <person name="Jiang Y."/>
            <person name="Kalinowski J."/>
            <person name="Schneider O."/>
            <person name="Winkler A."/>
            <person name="Zotchev S.B."/>
        </authorList>
    </citation>
    <scope>NUCLEOTIDE SEQUENCE [LARGE SCALE GENOMIC DNA]</scope>
    <source>
        <strain evidence="2 3">DSM 45305</strain>
    </source>
</reference>
<comment type="caution">
    <text evidence="2">The sequence shown here is derived from an EMBL/GenBank/DDBJ whole genome shotgun (WGS) entry which is preliminary data.</text>
</comment>
<evidence type="ECO:0000259" key="1">
    <source>
        <dbReference type="Pfam" id="PF01636"/>
    </source>
</evidence>
<dbReference type="PANTHER" id="PTHR21310">
    <property type="entry name" value="AMINOGLYCOSIDE PHOSPHOTRANSFERASE-RELATED-RELATED"/>
    <property type="match status" value="1"/>
</dbReference>
<name>A0A2V4B135_9PSEU</name>
<proteinExistence type="predicted"/>
<sequence>MGILDASVGLVEERFGERLGTQVRLIERWLAGEGLSDETGVLVLRKGNGDEIRVVVRLFRPGSVARHEVEPERLHRLLVALAKTGIPVPDPLWFDRSDELFGHAYSVVRWMPGTAVVPWSPDGRRFLATVGTGPVGERFCEVLADIHAVDWRACGLDFLGEPPGGEFAKIKVDDLEEYLRRVRFEPEPILADGIGWLRANAPCSDRVTLLHGDYRTGNMLFDGSRISAVIDWEFAALGDPGYDLGWVCAPSNRMGSDLACMLLPEKTFLERYEHHSGVPVDMATLRFWITYHQVRHAVMWLEAGRSFQQGGTDDLRLARMYYTMPTMRRMVADLLEYP</sequence>
<dbReference type="Gene3D" id="3.90.1200.10">
    <property type="match status" value="1"/>
</dbReference>
<dbReference type="InterPro" id="IPR002575">
    <property type="entry name" value="Aminoglycoside_PTrfase"/>
</dbReference>
<dbReference type="RefSeq" id="WP_170160437.1">
    <property type="nucleotide sequence ID" value="NZ_MASW01000002.1"/>
</dbReference>
<protein>
    <recommendedName>
        <fullName evidence="1">Aminoglycoside phosphotransferase domain-containing protein</fullName>
    </recommendedName>
</protein>
<gene>
    <name evidence="2" type="ORF">BAY60_16000</name>
</gene>
<dbReference type="SUPFAM" id="SSF56112">
    <property type="entry name" value="Protein kinase-like (PK-like)"/>
    <property type="match status" value="1"/>
</dbReference>
<dbReference type="Proteomes" id="UP000249915">
    <property type="component" value="Unassembled WGS sequence"/>
</dbReference>
<evidence type="ECO:0000313" key="2">
    <source>
        <dbReference type="EMBL" id="PXY27866.1"/>
    </source>
</evidence>
<dbReference type="CDD" id="cd05154">
    <property type="entry name" value="ACAD10_11_N-like"/>
    <property type="match status" value="1"/>
</dbReference>
<accession>A0A2V4B135</accession>
<dbReference type="AlphaFoldDB" id="A0A2V4B135"/>
<dbReference type="InterPro" id="IPR051678">
    <property type="entry name" value="AGP_Transferase"/>
</dbReference>
<evidence type="ECO:0000313" key="3">
    <source>
        <dbReference type="Proteomes" id="UP000249915"/>
    </source>
</evidence>